<dbReference type="InterPro" id="IPR011008">
    <property type="entry name" value="Dimeric_a/b-barrel"/>
</dbReference>
<dbReference type="PANTHER" id="PTHR30154">
    <property type="entry name" value="LEUCINE-RESPONSIVE REGULATORY PROTEIN"/>
    <property type="match status" value="1"/>
</dbReference>
<dbReference type="Gene3D" id="1.10.10.10">
    <property type="entry name" value="Winged helix-like DNA-binding domain superfamily/Winged helix DNA-binding domain"/>
    <property type="match status" value="2"/>
</dbReference>
<dbReference type="AlphaFoldDB" id="A0A941B439"/>
<name>A0A941B439_9ACTN</name>
<keyword evidence="3" id="KW-0804">Transcription</keyword>
<dbReference type="EMBL" id="JAGPYQ010000001">
    <property type="protein sequence ID" value="MBQ0849925.1"/>
    <property type="molecule type" value="Genomic_DNA"/>
</dbReference>
<dbReference type="InterPro" id="IPR000485">
    <property type="entry name" value="AsnC-type_HTH_dom"/>
</dbReference>
<keyword evidence="2" id="KW-0238">DNA-binding</keyword>
<evidence type="ECO:0000256" key="1">
    <source>
        <dbReference type="ARBA" id="ARBA00023015"/>
    </source>
</evidence>
<sequence>MPSRPESGSAPVESRTTDPLDPLDLKLLQALQLDGRAPFSRLAEVLGVSDQTVARRYRRLRTTVGLRVLGMTDESRLGRQSWVVRLRCTPDAAEQLAAALARRPDTSYIGLFSGGTELMCAMKPRSSQERDELLFDRLPRTPRVISVSAHCLLHSYYGGPLGWLNKLRALDPHEEAALTPPPVATPTDPVTLDAQDEALLAVLRRDGRTPLTALQSGTGQTESAVKRRLDRLRACGVLYFDVQHDRQSLGHSSDAMLWLTVAPSALDAVGRALAGHPEVGFAAAVTGQANIVAAVLCRDTGALYSYLSERIGGLDGVQAVETVLTLRQIKQLTYEPGR</sequence>
<feature type="domain" description="HTH asnC-type" evidence="5">
    <location>
        <begin position="20"/>
        <end position="80"/>
    </location>
</feature>
<organism evidence="6 7">
    <name type="scientific">Streptomyces liliiviolaceus</name>
    <dbReference type="NCBI Taxonomy" id="2823109"/>
    <lineage>
        <taxon>Bacteria</taxon>
        <taxon>Bacillati</taxon>
        <taxon>Actinomycetota</taxon>
        <taxon>Actinomycetes</taxon>
        <taxon>Kitasatosporales</taxon>
        <taxon>Streptomycetaceae</taxon>
        <taxon>Streptomyces</taxon>
    </lineage>
</organism>
<protein>
    <submittedName>
        <fullName evidence="6">AsnC family transcriptional regulator</fullName>
    </submittedName>
</protein>
<comment type="caution">
    <text evidence="6">The sequence shown here is derived from an EMBL/GenBank/DDBJ whole genome shotgun (WGS) entry which is preliminary data.</text>
</comment>
<reference evidence="6 7" key="1">
    <citation type="submission" date="2021-04" db="EMBL/GenBank/DDBJ databases">
        <authorList>
            <person name="Tang X."/>
            <person name="Zhou X."/>
            <person name="Chen X."/>
            <person name="Cernava T."/>
            <person name="Zhang C."/>
        </authorList>
    </citation>
    <scope>NUCLEOTIDE SEQUENCE [LARGE SCALE GENOMIC DNA]</scope>
    <source>
        <strain evidence="6 7">BH-SS-21</strain>
    </source>
</reference>
<evidence type="ECO:0000256" key="3">
    <source>
        <dbReference type="ARBA" id="ARBA00023163"/>
    </source>
</evidence>
<evidence type="ECO:0000256" key="4">
    <source>
        <dbReference type="SAM" id="MobiDB-lite"/>
    </source>
</evidence>
<dbReference type="Pfam" id="PF01037">
    <property type="entry name" value="AsnC_trans_reg"/>
    <property type="match status" value="1"/>
</dbReference>
<dbReference type="GO" id="GO:0043200">
    <property type="term" value="P:response to amino acid"/>
    <property type="evidence" value="ECO:0007669"/>
    <property type="project" value="TreeGrafter"/>
</dbReference>
<dbReference type="SUPFAM" id="SSF46785">
    <property type="entry name" value="Winged helix' DNA-binding domain"/>
    <property type="match status" value="2"/>
</dbReference>
<evidence type="ECO:0000313" key="6">
    <source>
        <dbReference type="EMBL" id="MBQ0849925.1"/>
    </source>
</evidence>
<dbReference type="PROSITE" id="PS50956">
    <property type="entry name" value="HTH_ASNC_2"/>
    <property type="match status" value="2"/>
</dbReference>
<dbReference type="GO" id="GO:0005829">
    <property type="term" value="C:cytosol"/>
    <property type="evidence" value="ECO:0007669"/>
    <property type="project" value="TreeGrafter"/>
</dbReference>
<dbReference type="InterPro" id="IPR019888">
    <property type="entry name" value="Tscrpt_reg_AsnC-like"/>
</dbReference>
<gene>
    <name evidence="6" type="ORF">J8N05_17115</name>
</gene>
<dbReference type="GO" id="GO:0043565">
    <property type="term" value="F:sequence-specific DNA binding"/>
    <property type="evidence" value="ECO:0007669"/>
    <property type="project" value="InterPro"/>
</dbReference>
<accession>A0A941B439</accession>
<proteinExistence type="predicted"/>
<dbReference type="SMART" id="SM00344">
    <property type="entry name" value="HTH_ASNC"/>
    <property type="match status" value="2"/>
</dbReference>
<dbReference type="Pfam" id="PF13404">
    <property type="entry name" value="HTH_AsnC-type"/>
    <property type="match status" value="2"/>
</dbReference>
<dbReference type="InterPro" id="IPR036388">
    <property type="entry name" value="WH-like_DNA-bd_sf"/>
</dbReference>
<evidence type="ECO:0000313" key="7">
    <source>
        <dbReference type="Proteomes" id="UP000677413"/>
    </source>
</evidence>
<dbReference type="PRINTS" id="PR00033">
    <property type="entry name" value="HTHASNC"/>
</dbReference>
<keyword evidence="7" id="KW-1185">Reference proteome</keyword>
<feature type="domain" description="HTH asnC-type" evidence="5">
    <location>
        <begin position="192"/>
        <end position="252"/>
    </location>
</feature>
<keyword evidence="1" id="KW-0805">Transcription regulation</keyword>
<dbReference type="InterPro" id="IPR019887">
    <property type="entry name" value="Tscrpt_reg_AsnC/Lrp_C"/>
</dbReference>
<evidence type="ECO:0000259" key="5">
    <source>
        <dbReference type="PROSITE" id="PS50956"/>
    </source>
</evidence>
<feature type="region of interest" description="Disordered" evidence="4">
    <location>
        <begin position="1"/>
        <end position="20"/>
    </location>
</feature>
<dbReference type="PANTHER" id="PTHR30154:SF34">
    <property type="entry name" value="TRANSCRIPTIONAL REGULATOR AZLB"/>
    <property type="match status" value="1"/>
</dbReference>
<dbReference type="SUPFAM" id="SSF54909">
    <property type="entry name" value="Dimeric alpha+beta barrel"/>
    <property type="match status" value="1"/>
</dbReference>
<evidence type="ECO:0000256" key="2">
    <source>
        <dbReference type="ARBA" id="ARBA00023125"/>
    </source>
</evidence>
<dbReference type="Gene3D" id="3.30.70.920">
    <property type="match status" value="1"/>
</dbReference>
<dbReference type="InterPro" id="IPR036390">
    <property type="entry name" value="WH_DNA-bd_sf"/>
</dbReference>
<dbReference type="Proteomes" id="UP000677413">
    <property type="component" value="Unassembled WGS sequence"/>
</dbReference>